<evidence type="ECO:0000256" key="2">
    <source>
        <dbReference type="SAM" id="Phobius"/>
    </source>
</evidence>
<evidence type="ECO:0000256" key="1">
    <source>
        <dbReference type="SAM" id="MobiDB-lite"/>
    </source>
</evidence>
<feature type="transmembrane region" description="Helical" evidence="2">
    <location>
        <begin position="46"/>
        <end position="66"/>
    </location>
</feature>
<keyword evidence="2" id="KW-1133">Transmembrane helix</keyword>
<dbReference type="RefSeq" id="WP_171419997.1">
    <property type="nucleotide sequence ID" value="NZ_JABFOR010000078.1"/>
</dbReference>
<proteinExistence type="predicted"/>
<reference evidence="3 4" key="1">
    <citation type="submission" date="2020-05" db="EMBL/GenBank/DDBJ databases">
        <title>Whole genome sequencing and identification of novel metabolites from Paenibacillus alvei strain JR949.</title>
        <authorList>
            <person name="Rajendhran J."/>
            <person name="Sree Pranav P."/>
            <person name="Mahalakshmi B."/>
            <person name="Karthikeyan R."/>
        </authorList>
    </citation>
    <scope>NUCLEOTIDE SEQUENCE [LARGE SCALE GENOMIC DNA]</scope>
    <source>
        <strain evidence="3 4">JR949</strain>
    </source>
</reference>
<dbReference type="EMBL" id="JABFOR010000078">
    <property type="protein sequence ID" value="NOJ74103.1"/>
    <property type="molecule type" value="Genomic_DNA"/>
</dbReference>
<feature type="compositionally biased region" description="Polar residues" evidence="1">
    <location>
        <begin position="95"/>
        <end position="104"/>
    </location>
</feature>
<protein>
    <submittedName>
        <fullName evidence="3">Uncharacterized protein</fullName>
    </submittedName>
</protein>
<comment type="caution">
    <text evidence="3">The sequence shown here is derived from an EMBL/GenBank/DDBJ whole genome shotgun (WGS) entry which is preliminary data.</text>
</comment>
<evidence type="ECO:0000313" key="3">
    <source>
        <dbReference type="EMBL" id="NOJ74103.1"/>
    </source>
</evidence>
<evidence type="ECO:0000313" key="4">
    <source>
        <dbReference type="Proteomes" id="UP000552038"/>
    </source>
</evidence>
<name>A0AAP7A1S7_PAEAL</name>
<dbReference type="AlphaFoldDB" id="A0AAP7A1S7"/>
<keyword evidence="2" id="KW-0812">Transmembrane</keyword>
<feature type="transmembrane region" description="Helical" evidence="2">
    <location>
        <begin position="7"/>
        <end position="26"/>
    </location>
</feature>
<keyword evidence="2" id="KW-0472">Membrane</keyword>
<organism evidence="3 4">
    <name type="scientific">Paenibacillus alvei</name>
    <name type="common">Bacillus alvei</name>
    <dbReference type="NCBI Taxonomy" id="44250"/>
    <lineage>
        <taxon>Bacteria</taxon>
        <taxon>Bacillati</taxon>
        <taxon>Bacillota</taxon>
        <taxon>Bacilli</taxon>
        <taxon>Bacillales</taxon>
        <taxon>Paenibacillaceae</taxon>
        <taxon>Paenibacillus</taxon>
    </lineage>
</organism>
<feature type="region of interest" description="Disordered" evidence="1">
    <location>
        <begin position="83"/>
        <end position="115"/>
    </location>
</feature>
<gene>
    <name evidence="3" type="ORF">HMI46_26705</name>
</gene>
<sequence>MSKVLKVLGILSVIGGIYLGIKAGNALNEMAELIRIESSFQWAAAIAWWASGLISGILFFAMSMMLDHLEEIKYELHKIREEMPTREREQLPPSVASNSRSNMESLKGYKFGATD</sequence>
<accession>A0AAP7A1S7</accession>
<dbReference type="Proteomes" id="UP000552038">
    <property type="component" value="Unassembled WGS sequence"/>
</dbReference>